<gene>
    <name evidence="1" type="ORF">GCM10011609_84200</name>
</gene>
<reference evidence="2" key="1">
    <citation type="journal article" date="2019" name="Int. J. Syst. Evol. Microbiol.">
        <title>The Global Catalogue of Microorganisms (GCM) 10K type strain sequencing project: providing services to taxonomists for standard genome sequencing and annotation.</title>
        <authorList>
            <consortium name="The Broad Institute Genomics Platform"/>
            <consortium name="The Broad Institute Genome Sequencing Center for Infectious Disease"/>
            <person name="Wu L."/>
            <person name="Ma J."/>
        </authorList>
    </citation>
    <scope>NUCLEOTIDE SEQUENCE [LARGE SCALE GENOMIC DNA]</scope>
    <source>
        <strain evidence="2">CGMCC 4.7319</strain>
    </source>
</reference>
<protein>
    <submittedName>
        <fullName evidence="1">Uncharacterized protein</fullName>
    </submittedName>
</protein>
<accession>A0ABQ2IW51</accession>
<proteinExistence type="predicted"/>
<keyword evidence="2" id="KW-1185">Reference proteome</keyword>
<evidence type="ECO:0000313" key="2">
    <source>
        <dbReference type="Proteomes" id="UP000597656"/>
    </source>
</evidence>
<dbReference type="Proteomes" id="UP000597656">
    <property type="component" value="Unassembled WGS sequence"/>
</dbReference>
<sequence length="98" mass="10449">MEEVAVVKLFMTSRALGLPMSEGLCASATARASWQQSALKPVALLTRERATGLRGTAIGGSELRSEQPIVVALPVIDAVHNYTNALSAHQVRRLLPTP</sequence>
<dbReference type="EMBL" id="BMNC01000027">
    <property type="protein sequence ID" value="GGN28258.1"/>
    <property type="molecule type" value="Genomic_DNA"/>
</dbReference>
<comment type="caution">
    <text evidence="1">The sequence shown here is derived from an EMBL/GenBank/DDBJ whole genome shotgun (WGS) entry which is preliminary data.</text>
</comment>
<organism evidence="1 2">
    <name type="scientific">Lentzea pudingi</name>
    <dbReference type="NCBI Taxonomy" id="1789439"/>
    <lineage>
        <taxon>Bacteria</taxon>
        <taxon>Bacillati</taxon>
        <taxon>Actinomycetota</taxon>
        <taxon>Actinomycetes</taxon>
        <taxon>Pseudonocardiales</taxon>
        <taxon>Pseudonocardiaceae</taxon>
        <taxon>Lentzea</taxon>
    </lineage>
</organism>
<evidence type="ECO:0000313" key="1">
    <source>
        <dbReference type="EMBL" id="GGN28258.1"/>
    </source>
</evidence>
<name>A0ABQ2IW51_9PSEU</name>